<dbReference type="SUPFAM" id="SSF64288">
    <property type="entry name" value="Chorismate lyase-like"/>
    <property type="match status" value="1"/>
</dbReference>
<accession>A0A410H5V8</accession>
<dbReference type="EMBL" id="CP035033">
    <property type="protein sequence ID" value="QAB16305.1"/>
    <property type="molecule type" value="Genomic_DNA"/>
</dbReference>
<evidence type="ECO:0000256" key="1">
    <source>
        <dbReference type="ARBA" id="ARBA00022490"/>
    </source>
</evidence>
<reference evidence="5 6" key="1">
    <citation type="journal article" date="2018" name="Environ. Microbiol.">
        <title>Genomes of ubiquitous marine and hypersaline Hydrogenovibrio, Thiomicrorhabdus and Thiomicrospira spp. encode a diversity of mechanisms to sustain chemolithoautotrophy in heterogeneous environments.</title>
        <authorList>
            <person name="Scott K.M."/>
            <person name="Williams J."/>
            <person name="Porter C.M.B."/>
            <person name="Russel S."/>
            <person name="Harmer T.L."/>
            <person name="Paul J.H."/>
            <person name="Antonen K.M."/>
            <person name="Bridges M.K."/>
            <person name="Camper G.J."/>
            <person name="Campla C.K."/>
            <person name="Casella L.G."/>
            <person name="Chase E."/>
            <person name="Conrad J.W."/>
            <person name="Cruz M.C."/>
            <person name="Dunlap D.S."/>
            <person name="Duran L."/>
            <person name="Fahsbender E.M."/>
            <person name="Goldsmith D.B."/>
            <person name="Keeley R.F."/>
            <person name="Kondoff M.R."/>
            <person name="Kussy B.I."/>
            <person name="Lane M.K."/>
            <person name="Lawler S."/>
            <person name="Leigh B.A."/>
            <person name="Lewis C."/>
            <person name="Lostal L.M."/>
            <person name="Marking D."/>
            <person name="Mancera P.A."/>
            <person name="McClenthan E.C."/>
            <person name="McIntyre E.A."/>
            <person name="Mine J.A."/>
            <person name="Modi S."/>
            <person name="Moore B.D."/>
            <person name="Morgan W.A."/>
            <person name="Nelson K.M."/>
            <person name="Nguyen K.N."/>
            <person name="Ogburn N."/>
            <person name="Parrino D.G."/>
            <person name="Pedapudi A.D."/>
            <person name="Pelham R.P."/>
            <person name="Preece A.M."/>
            <person name="Rampersad E.A."/>
            <person name="Richardson J.C."/>
            <person name="Rodgers C.M."/>
            <person name="Schaffer B.L."/>
            <person name="Sheridan N.E."/>
            <person name="Solone M.R."/>
            <person name="Staley Z.R."/>
            <person name="Tabuchi M."/>
            <person name="Waide R.J."/>
            <person name="Wanjugi P.W."/>
            <person name="Young S."/>
            <person name="Clum A."/>
            <person name="Daum C."/>
            <person name="Huntemann M."/>
            <person name="Ivanova N."/>
            <person name="Kyrpides N."/>
            <person name="Mikhailova N."/>
            <person name="Palaniappan K."/>
            <person name="Pillay M."/>
            <person name="Reddy T.B.K."/>
            <person name="Shapiro N."/>
            <person name="Stamatis D."/>
            <person name="Varghese N."/>
            <person name="Woyke T."/>
            <person name="Boden R."/>
            <person name="Freyermuth S.K."/>
            <person name="Kerfeld C.A."/>
        </authorList>
    </citation>
    <scope>NUCLEOTIDE SEQUENCE [LARGE SCALE GENOMIC DNA]</scope>
    <source>
        <strain evidence="5 6">JR-2</strain>
    </source>
</reference>
<feature type="binding site" evidence="4">
    <location>
        <position position="112"/>
    </location>
    <ligand>
        <name>substrate</name>
    </ligand>
</feature>
<dbReference type="InterPro" id="IPR028978">
    <property type="entry name" value="Chorismate_lyase_/UTRA_dom_sf"/>
</dbReference>
<feature type="binding site" evidence="4">
    <location>
        <position position="167"/>
    </location>
    <ligand>
        <name>substrate</name>
    </ligand>
</feature>
<keyword evidence="1 4" id="KW-0963">Cytoplasm</keyword>
<evidence type="ECO:0000256" key="3">
    <source>
        <dbReference type="ARBA" id="ARBA00023239"/>
    </source>
</evidence>
<sequence length="183" mass="21009">MPDRLHWYPAALFGRLGIEPAYREWLLETGSLTAKIRQACPEMHVTVLSERWEVPLRFEAERLKLADNRKAWVRCVLLKCGDEPLVYGRTVIPDCVPGNAWYRLRQLGNRPLGEILFQLPNVQRTPFEIAHTQSTDWPYLPETEPTRPVYARQSTFTQDGDTLLLSEGFRVRPAGSPPSQVLP</sequence>
<keyword evidence="3 4" id="KW-0456">Lyase</keyword>
<keyword evidence="6" id="KW-1185">Reference proteome</keyword>
<dbReference type="InterPro" id="IPR007440">
    <property type="entry name" value="Chorismate--pyruvate_lyase"/>
</dbReference>
<dbReference type="Pfam" id="PF04345">
    <property type="entry name" value="Chor_lyase"/>
    <property type="match status" value="1"/>
</dbReference>
<keyword evidence="4" id="KW-0670">Pyruvate</keyword>
<evidence type="ECO:0000313" key="6">
    <source>
        <dbReference type="Proteomes" id="UP000285478"/>
    </source>
</evidence>
<dbReference type="PANTHER" id="PTHR38683:SF1">
    <property type="entry name" value="CHORISMATE PYRUVATE-LYASE"/>
    <property type="match status" value="1"/>
</dbReference>
<keyword evidence="2 4" id="KW-0831">Ubiquinone biosynthesis</keyword>
<dbReference type="GO" id="GO:0008813">
    <property type="term" value="F:chorismate lyase activity"/>
    <property type="evidence" value="ECO:0007669"/>
    <property type="project" value="UniProtKB-UniRule"/>
</dbReference>
<comment type="pathway">
    <text evidence="4">Cofactor biosynthesis; ubiquinone biosynthesis.</text>
</comment>
<protein>
    <recommendedName>
        <fullName evidence="4">Probable chorismate pyruvate-lyase</fullName>
        <shortName evidence="4">CL</shortName>
        <shortName evidence="4">CPL</shortName>
        <ecNumber evidence="4">4.1.3.40</ecNumber>
    </recommendedName>
</protein>
<dbReference type="PANTHER" id="PTHR38683">
    <property type="entry name" value="CHORISMATE PYRUVATE-LYASE"/>
    <property type="match status" value="1"/>
</dbReference>
<comment type="similarity">
    <text evidence="4">Belongs to the UbiC family.</text>
</comment>
<comment type="caution">
    <text evidence="4">Lacks conserved residue(s) required for the propagation of feature annotation.</text>
</comment>
<dbReference type="UniPathway" id="UPA00232"/>
<dbReference type="RefSeq" id="WP_128385536.1">
    <property type="nucleotide sequence ID" value="NZ_CP035033.1"/>
</dbReference>
<evidence type="ECO:0000256" key="4">
    <source>
        <dbReference type="HAMAP-Rule" id="MF_01632"/>
    </source>
</evidence>
<comment type="subcellular location">
    <subcellularLocation>
        <location evidence="4">Cytoplasm</location>
    </subcellularLocation>
</comment>
<comment type="catalytic activity">
    <reaction evidence="4">
        <text>chorismate = 4-hydroxybenzoate + pyruvate</text>
        <dbReference type="Rhea" id="RHEA:16505"/>
        <dbReference type="ChEBI" id="CHEBI:15361"/>
        <dbReference type="ChEBI" id="CHEBI:17879"/>
        <dbReference type="ChEBI" id="CHEBI:29748"/>
        <dbReference type="EC" id="4.1.3.40"/>
    </reaction>
</comment>
<evidence type="ECO:0000313" key="5">
    <source>
        <dbReference type="EMBL" id="QAB16305.1"/>
    </source>
</evidence>
<comment type="function">
    <text evidence="4">Removes the pyruvyl group from chorismate, with concomitant aromatization of the ring, to provide 4-hydroxybenzoate (4HB) for the ubiquinone pathway.</text>
</comment>
<dbReference type="KEGG" id="htr:EPV75_11865"/>
<gene>
    <name evidence="4" type="primary">ubiC</name>
    <name evidence="5" type="ORF">EPV75_11865</name>
</gene>
<name>A0A410H5V8_9GAMM</name>
<dbReference type="GO" id="GO:0042866">
    <property type="term" value="P:pyruvate biosynthetic process"/>
    <property type="evidence" value="ECO:0007669"/>
    <property type="project" value="UniProtKB-UniRule"/>
</dbReference>
<dbReference type="HAMAP" id="MF_01632">
    <property type="entry name" value="UbiC"/>
    <property type="match status" value="1"/>
</dbReference>
<dbReference type="Proteomes" id="UP000285478">
    <property type="component" value="Chromosome"/>
</dbReference>
<feature type="binding site" evidence="4">
    <location>
        <position position="74"/>
    </location>
    <ligand>
        <name>substrate</name>
    </ligand>
</feature>
<organism evidence="5 6">
    <name type="scientific">Hydrogenovibrio thermophilus</name>
    <dbReference type="NCBI Taxonomy" id="265883"/>
    <lineage>
        <taxon>Bacteria</taxon>
        <taxon>Pseudomonadati</taxon>
        <taxon>Pseudomonadota</taxon>
        <taxon>Gammaproteobacteria</taxon>
        <taxon>Thiotrichales</taxon>
        <taxon>Piscirickettsiaceae</taxon>
        <taxon>Hydrogenovibrio</taxon>
    </lineage>
</organism>
<evidence type="ECO:0000256" key="2">
    <source>
        <dbReference type="ARBA" id="ARBA00022688"/>
    </source>
</evidence>
<proteinExistence type="inferred from homology"/>
<dbReference type="GO" id="GO:0006744">
    <property type="term" value="P:ubiquinone biosynthetic process"/>
    <property type="evidence" value="ECO:0007669"/>
    <property type="project" value="UniProtKB-UniRule"/>
</dbReference>
<dbReference type="EC" id="4.1.3.40" evidence="4"/>
<dbReference type="AlphaFoldDB" id="A0A410H5V8"/>
<dbReference type="Gene3D" id="3.40.1410.10">
    <property type="entry name" value="Chorismate lyase-like"/>
    <property type="match status" value="1"/>
</dbReference>
<dbReference type="GO" id="GO:0005829">
    <property type="term" value="C:cytosol"/>
    <property type="evidence" value="ECO:0007669"/>
    <property type="project" value="TreeGrafter"/>
</dbReference>